<feature type="non-terminal residue" evidence="2">
    <location>
        <position position="1"/>
    </location>
</feature>
<feature type="region of interest" description="Disordered" evidence="1">
    <location>
        <begin position="22"/>
        <end position="102"/>
    </location>
</feature>
<organism evidence="2 3">
    <name type="scientific">Salix purpurea</name>
    <name type="common">Purple osier willow</name>
    <dbReference type="NCBI Taxonomy" id="77065"/>
    <lineage>
        <taxon>Eukaryota</taxon>
        <taxon>Viridiplantae</taxon>
        <taxon>Streptophyta</taxon>
        <taxon>Embryophyta</taxon>
        <taxon>Tracheophyta</taxon>
        <taxon>Spermatophyta</taxon>
        <taxon>Magnoliopsida</taxon>
        <taxon>eudicotyledons</taxon>
        <taxon>Gunneridae</taxon>
        <taxon>Pentapetalae</taxon>
        <taxon>rosids</taxon>
        <taxon>fabids</taxon>
        <taxon>Malpighiales</taxon>
        <taxon>Salicaceae</taxon>
        <taxon>Saliceae</taxon>
        <taxon>Salix</taxon>
    </lineage>
</organism>
<reference evidence="2" key="2">
    <citation type="journal article" date="2023" name="Int. J. Mol. Sci.">
        <title>De Novo Assembly and Annotation of 11 Diverse Shrub Willow (Salix) Genomes Reveals Novel Gene Organization in Sex-Linked Regions.</title>
        <authorList>
            <person name="Hyden B."/>
            <person name="Feng K."/>
            <person name="Yates T.B."/>
            <person name="Jawdy S."/>
            <person name="Cereghino C."/>
            <person name="Smart L.B."/>
            <person name="Muchero W."/>
        </authorList>
    </citation>
    <scope>NUCLEOTIDE SEQUENCE</scope>
    <source>
        <tissue evidence="2">Shoot tip</tissue>
    </source>
</reference>
<feature type="region of interest" description="Disordered" evidence="1">
    <location>
        <begin position="114"/>
        <end position="178"/>
    </location>
</feature>
<name>A0A9Q0SAU6_SALPP</name>
<dbReference type="EMBL" id="JAPFFK010001227">
    <property type="protein sequence ID" value="KAJ6670100.1"/>
    <property type="molecule type" value="Genomic_DNA"/>
</dbReference>
<feature type="compositionally biased region" description="Basic and acidic residues" evidence="1">
    <location>
        <begin position="150"/>
        <end position="164"/>
    </location>
</feature>
<evidence type="ECO:0000313" key="2">
    <source>
        <dbReference type="EMBL" id="KAJ6670100.1"/>
    </source>
</evidence>
<accession>A0A9Q0SAU6</accession>
<evidence type="ECO:0000313" key="3">
    <source>
        <dbReference type="Proteomes" id="UP001151532"/>
    </source>
</evidence>
<dbReference type="Proteomes" id="UP001151532">
    <property type="component" value="Unassembled WGS sequence"/>
</dbReference>
<keyword evidence="3" id="KW-1185">Reference proteome</keyword>
<evidence type="ECO:0000256" key="1">
    <source>
        <dbReference type="SAM" id="MobiDB-lite"/>
    </source>
</evidence>
<proteinExistence type="predicted"/>
<feature type="region of interest" description="Disordered" evidence="1">
    <location>
        <begin position="221"/>
        <end position="245"/>
    </location>
</feature>
<sequence>MGKSSGPLDLVAAGLAPFSAAAGAGPSKLPSPQLHASEGSPSWSELMAPIKLSSPRSSDFDSSSAYYSDSSSHYGSPGSASLGCKARLPSPVPSSPEVVMSPSVVSPAATVSGPVLQAKGQPPSVQAAVHDPNGGDDLPKANAASVDNRSTGRDNRPTGRDKRSTARSNRSTAEARISLPARKDVLISEGAAASLVDGRVQDVTSLAAGMVFEAPAPACDLARQPAPEKPSSIQSSAPMNSEDDNADCEWQLVPKKLTSNRQPKSVSGTSAVLVPGLASVASKGQAVLTTGNDSVEKGLMELGSIAASSTLGKGSDSLKGKSAGAVLQVSAAADLGLSAASK</sequence>
<protein>
    <submittedName>
        <fullName evidence="2">Uncharacterized protein</fullName>
    </submittedName>
</protein>
<reference evidence="2" key="1">
    <citation type="submission" date="2022-11" db="EMBL/GenBank/DDBJ databases">
        <authorList>
            <person name="Hyden B.L."/>
            <person name="Feng K."/>
            <person name="Yates T."/>
            <person name="Jawdy S."/>
            <person name="Smart L.B."/>
            <person name="Muchero W."/>
        </authorList>
    </citation>
    <scope>NUCLEOTIDE SEQUENCE</scope>
    <source>
        <tissue evidence="2">Shoot tip</tissue>
    </source>
</reference>
<gene>
    <name evidence="2" type="ORF">OIU79_003664</name>
</gene>
<feature type="compositionally biased region" description="Low complexity" evidence="1">
    <location>
        <begin position="53"/>
        <end position="81"/>
    </location>
</feature>
<comment type="caution">
    <text evidence="2">The sequence shown here is derived from an EMBL/GenBank/DDBJ whole genome shotgun (WGS) entry which is preliminary data.</text>
</comment>
<dbReference type="AlphaFoldDB" id="A0A9Q0SAU6"/>